<evidence type="ECO:0000313" key="2">
    <source>
        <dbReference type="EMBL" id="KYN29259.1"/>
    </source>
</evidence>
<dbReference type="OrthoDB" id="8192989at2759"/>
<proteinExistence type="predicted"/>
<feature type="chain" id="PRO_5008270869" evidence="1">
    <location>
        <begin position="24"/>
        <end position="180"/>
    </location>
</feature>
<keyword evidence="1" id="KW-0732">Signal</keyword>
<gene>
    <name evidence="2" type="ORF">ALC57_01382</name>
</gene>
<evidence type="ECO:0000313" key="3">
    <source>
        <dbReference type="Proteomes" id="UP000078492"/>
    </source>
</evidence>
<organism evidence="2 3">
    <name type="scientific">Trachymyrmex cornetzi</name>
    <dbReference type="NCBI Taxonomy" id="471704"/>
    <lineage>
        <taxon>Eukaryota</taxon>
        <taxon>Metazoa</taxon>
        <taxon>Ecdysozoa</taxon>
        <taxon>Arthropoda</taxon>
        <taxon>Hexapoda</taxon>
        <taxon>Insecta</taxon>
        <taxon>Pterygota</taxon>
        <taxon>Neoptera</taxon>
        <taxon>Endopterygota</taxon>
        <taxon>Hymenoptera</taxon>
        <taxon>Apocrita</taxon>
        <taxon>Aculeata</taxon>
        <taxon>Formicoidea</taxon>
        <taxon>Formicidae</taxon>
        <taxon>Myrmicinae</taxon>
        <taxon>Trachymyrmex</taxon>
    </lineage>
</organism>
<keyword evidence="3" id="KW-1185">Reference proteome</keyword>
<dbReference type="KEGG" id="tcz:108765258"/>
<dbReference type="STRING" id="471704.A0A195EMZ6"/>
<dbReference type="EMBL" id="KQ978691">
    <property type="protein sequence ID" value="KYN29259.1"/>
    <property type="molecule type" value="Genomic_DNA"/>
</dbReference>
<protein>
    <submittedName>
        <fullName evidence="2">Uncharacterized protein</fullName>
    </submittedName>
</protein>
<dbReference type="AlphaFoldDB" id="A0A195EMZ6"/>
<dbReference type="Proteomes" id="UP000078492">
    <property type="component" value="Unassembled WGS sequence"/>
</dbReference>
<name>A0A195EMZ6_9HYME</name>
<feature type="signal peptide" evidence="1">
    <location>
        <begin position="1"/>
        <end position="23"/>
    </location>
</feature>
<reference evidence="2 3" key="1">
    <citation type="submission" date="2015-09" db="EMBL/GenBank/DDBJ databases">
        <title>Trachymyrmex cornetzi WGS genome.</title>
        <authorList>
            <person name="Nygaard S."/>
            <person name="Hu H."/>
            <person name="Boomsma J."/>
            <person name="Zhang G."/>
        </authorList>
    </citation>
    <scope>NUCLEOTIDE SEQUENCE [LARGE SCALE GENOMIC DNA]</scope>
    <source>
        <strain evidence="2">Tcor2-1</strain>
        <tissue evidence="2">Whole body</tissue>
    </source>
</reference>
<sequence>MLSINMRVFKTVLLIAFFASVQCLPVTDKSTESKTDSKIESEIKDEIPSVIPQETAVTFAAPTSTLSDAIDYYDQRQNGTENYRIHLDGLVFVFAPVEALLLAGATAGNSEHNLSTSNQKVSTPPTIQSINELDKPIIDSVPNKTDLAISKTLNKPAVRLVNFLAPLIRHIRHVRGTSVH</sequence>
<evidence type="ECO:0000256" key="1">
    <source>
        <dbReference type="SAM" id="SignalP"/>
    </source>
</evidence>
<accession>A0A195EMZ6</accession>